<feature type="binding site" evidence="3">
    <location>
        <begin position="817"/>
        <end position="824"/>
    </location>
    <ligand>
        <name>ATP</name>
        <dbReference type="ChEBI" id="CHEBI:30616"/>
    </ligand>
</feature>
<feature type="binding site" evidence="3">
    <location>
        <begin position="1156"/>
        <end position="1163"/>
    </location>
    <ligand>
        <name>ATP</name>
        <dbReference type="ChEBI" id="CHEBI:30616"/>
    </ligand>
</feature>
<dbReference type="EMBL" id="JAERRH010000001">
    <property type="protein sequence ID" value="MBL1103676.1"/>
    <property type="molecule type" value="Genomic_DNA"/>
</dbReference>
<evidence type="ECO:0000313" key="7">
    <source>
        <dbReference type="Proteomes" id="UP000621386"/>
    </source>
</evidence>
<evidence type="ECO:0000259" key="5">
    <source>
        <dbReference type="PROSITE" id="PS50901"/>
    </source>
</evidence>
<accession>A0ABS1NVB3</accession>
<dbReference type="Pfam" id="PF01580">
    <property type="entry name" value="FtsK_SpoIIIE"/>
    <property type="match status" value="2"/>
</dbReference>
<reference evidence="6 7" key="1">
    <citation type="submission" date="2021-01" db="EMBL/GenBank/DDBJ databases">
        <title>WGS of actinomycetes isolated from Thailand.</title>
        <authorList>
            <person name="Thawai C."/>
        </authorList>
    </citation>
    <scope>NUCLEOTIDE SEQUENCE [LARGE SCALE GENOMIC DNA]</scope>
    <source>
        <strain evidence="6 7">CH5-8</strain>
    </source>
</reference>
<dbReference type="InterPro" id="IPR050206">
    <property type="entry name" value="FtsK/SpoIIIE/SftA"/>
</dbReference>
<keyword evidence="2 3" id="KW-0067">ATP-binding</keyword>
<feature type="domain" description="FtsK" evidence="5">
    <location>
        <begin position="799"/>
        <end position="992"/>
    </location>
</feature>
<organism evidence="6 7">
    <name type="scientific">Streptomyces musisoli</name>
    <dbReference type="NCBI Taxonomy" id="2802280"/>
    <lineage>
        <taxon>Bacteria</taxon>
        <taxon>Bacillati</taxon>
        <taxon>Actinomycetota</taxon>
        <taxon>Actinomycetes</taxon>
        <taxon>Kitasatosporales</taxon>
        <taxon>Streptomycetaceae</taxon>
        <taxon>Streptomyces</taxon>
    </lineage>
</organism>
<evidence type="ECO:0000313" key="6">
    <source>
        <dbReference type="EMBL" id="MBL1103676.1"/>
    </source>
</evidence>
<evidence type="ECO:0000256" key="3">
    <source>
        <dbReference type="PROSITE-ProRule" id="PRU00289"/>
    </source>
</evidence>
<dbReference type="PANTHER" id="PTHR22683">
    <property type="entry name" value="SPORULATION PROTEIN RELATED"/>
    <property type="match status" value="1"/>
</dbReference>
<feature type="region of interest" description="Disordered" evidence="4">
    <location>
        <begin position="456"/>
        <end position="482"/>
    </location>
</feature>
<dbReference type="PROSITE" id="PS50901">
    <property type="entry name" value="FTSK"/>
    <property type="match status" value="2"/>
</dbReference>
<evidence type="ECO:0000256" key="1">
    <source>
        <dbReference type="ARBA" id="ARBA00022741"/>
    </source>
</evidence>
<dbReference type="RefSeq" id="WP_201814104.1">
    <property type="nucleotide sequence ID" value="NZ_JAERRH010000001.1"/>
</dbReference>
<keyword evidence="7" id="KW-1185">Reference proteome</keyword>
<feature type="domain" description="FtsK" evidence="5">
    <location>
        <begin position="1139"/>
        <end position="1365"/>
    </location>
</feature>
<proteinExistence type="predicted"/>
<comment type="caution">
    <text evidence="6">The sequence shown here is derived from an EMBL/GenBank/DDBJ whole genome shotgun (WGS) entry which is preliminary data.</text>
</comment>
<name>A0ABS1NVB3_9ACTN</name>
<evidence type="ECO:0000256" key="4">
    <source>
        <dbReference type="SAM" id="MobiDB-lite"/>
    </source>
</evidence>
<feature type="region of interest" description="Disordered" evidence="4">
    <location>
        <begin position="287"/>
        <end position="336"/>
    </location>
</feature>
<evidence type="ECO:0000256" key="2">
    <source>
        <dbReference type="ARBA" id="ARBA00022840"/>
    </source>
</evidence>
<dbReference type="Gene3D" id="3.40.50.300">
    <property type="entry name" value="P-loop containing nucleotide triphosphate hydrolases"/>
    <property type="match status" value="2"/>
</dbReference>
<sequence length="1718" mass="183414">MSLPSRSAPRTRYAYGPPPGADPADGLLAHVDPAGARLLAPALRPITDNPYLLPRLGAVWLWGDEIVARLADAPPDLLPHHWRAGPDGGPWFLGRQAAQSYVTPDGTAGSPGHLPLVTVGRNDDLRLLLHLDAGTGLGAVTGPGEHRQALLASIAAELATAPWSNEIRISCVGVPPEVAAAFPDRVKTLPGIPELIESVTERAAAGVRGDEVLTGWAPRRTRPATAGRVLLVGIEPSPAEARDLARLAARGGRTGPRVLVGTAADDLPGAGYEIRVAPDGRVTAPLLGADTAPESAPPARTVGRTPPQAQPDPRARPARPPSWSALLPAPRAPGHPAPATARWTFTVVTPAGPELDVVVEADPATPVRALAEQLGRRARHPAVPDLFTAEGELLAPDTSLARTLLYDGCRIFLGAPPRETRPDGDTPLRLTAEGFARFRKRYVTAGQGGALAFDRRAAAETVESRPAPESPDGPGPPRGGALRRAYATLRDSLPRDRRDEPRPRYPDAFELPAEIFGSPTRLWERAPGHADGLVLRVGRSPSGPRVLALWAGGSVDIVAERDVARRLAGWLVAQTVLLHPPSDVAVRVLTDETGKAFWSFARWLPPDGLMARGARPVRISRDPAGHARHLDEAALIIHERLREQGPGTFWGRTALVLVLDDPSALRAAPWAEEVLRSGPEVDVYVIRLAEKAQPLDDWDGTTLLTDRTGLRIIDPAHGDPGEGGRCIPDQLVPAQLDALARLLAPLRDDPAPAAGHLAGRLPDLLDLDLPTARQTAGRIAERWQGTPRSPAAVLGGSAGRPVVLDLRDDGPHALVAGAAGSGMEELLCGWLTSLAVANRPDELNLLFVHHDGGEALAPAARLPHTVGVHTALDPYTAARGLTALAAELGRRQKLVKEAGARDFEQYTVIRASDAADLPALPRLVLVVTDLAQLSEETPEFVSGLVEATRRGAKLGVHLVCATRRPSDAVTPDLLAHAPLRIVLRLPDPADSELLIGTPAAARLESGRHGLAYVRRASGTLELVRRARLDGPEPETSVPRAGVRLRVTDWTGAPRQRAGRTPVAAHGGPVTALVGAVAQAAAALDDLPAPHVPWPPPLPLSVRLKETATGPDALWPARPRPGTRTPVVFGLRDAPDTQGFEQAVWDLGQDGPLFVSGDTGSGRTQLLLTLAVAVAEQYSVEDVHLYAVDCGSGALGALTDLVHCGAVVTRDEPERMRRLIDKLVTTVRSRQELFTQTGSRSLHGHRQERRGERPPYLVLLLDGWEEFTLWARRTGNEACVRDLLGLLQDTRAGLCAAVTGGRGVLQLRSGVADAALLVLRQADRAGYEGAGLGGRPLPPVIGPGRGLDPATGTEVQIALHDRIQETVTETRRRDAHVSLARKPFGIGSSALAADRFSLGPAGRPVGREDVFAWLDRNYRDGTSAALLGPRRAGKSWIVKELQERMHSDGLGNVQQVVTLSNRDRAGSQDELAVRLMPVLAGSTRPADTLMDRAATGRGASRLVLLLDEVGRLTGYDPAAVSWLRDLGQAGAWLVYCGTYKDWNETLRHALRVPGSSFGNDVNHFTLGPLAESDAREFLTGTAQNEGLVIPPVTADRILKSVGPWPFYLQVIGDALVRTARAGSTPALGDAGALRSLIERELLVKKADVFRSRWSEIGPAARAALLDAGGGPPRNPTPAQSMQLRDVGLLLPQNKWLSDPPFFDWIQYAQQELHDEEQHR</sequence>
<dbReference type="Proteomes" id="UP000621386">
    <property type="component" value="Unassembled WGS sequence"/>
</dbReference>
<dbReference type="PANTHER" id="PTHR22683:SF1">
    <property type="entry name" value="TYPE VII SECRETION SYSTEM PROTEIN ESSC"/>
    <property type="match status" value="1"/>
</dbReference>
<dbReference type="SUPFAM" id="SSF52540">
    <property type="entry name" value="P-loop containing nucleoside triphosphate hydrolases"/>
    <property type="match status" value="3"/>
</dbReference>
<gene>
    <name evidence="6" type="ORF">JK361_03500</name>
</gene>
<keyword evidence="1 3" id="KW-0547">Nucleotide-binding</keyword>
<dbReference type="InterPro" id="IPR027417">
    <property type="entry name" value="P-loop_NTPase"/>
</dbReference>
<feature type="region of interest" description="Disordered" evidence="4">
    <location>
        <begin position="1"/>
        <end position="25"/>
    </location>
</feature>
<protein>
    <recommendedName>
        <fullName evidence="5">FtsK domain-containing protein</fullName>
    </recommendedName>
</protein>
<dbReference type="InterPro" id="IPR002543">
    <property type="entry name" value="FtsK_dom"/>
</dbReference>
<feature type="compositionally biased region" description="Pro residues" evidence="4">
    <location>
        <begin position="468"/>
        <end position="477"/>
    </location>
</feature>